<dbReference type="PANTHER" id="PTHR42954">
    <property type="entry name" value="FE(2+) TRANSPORT PROTEIN A"/>
    <property type="match status" value="1"/>
</dbReference>
<reference evidence="4" key="1">
    <citation type="journal article" date="2019" name="Int. J. Syst. Evol. Microbiol.">
        <title>The Global Catalogue of Microorganisms (GCM) 10K type strain sequencing project: providing services to taxonomists for standard genome sequencing and annotation.</title>
        <authorList>
            <consortium name="The Broad Institute Genomics Platform"/>
            <consortium name="The Broad Institute Genome Sequencing Center for Infectious Disease"/>
            <person name="Wu L."/>
            <person name="Ma J."/>
        </authorList>
    </citation>
    <scope>NUCLEOTIDE SEQUENCE [LARGE SCALE GENOMIC DNA]</scope>
    <source>
        <strain evidence="4">CECT 7956</strain>
    </source>
</reference>
<dbReference type="Gene3D" id="2.30.30.90">
    <property type="match status" value="1"/>
</dbReference>
<evidence type="ECO:0000256" key="1">
    <source>
        <dbReference type="ARBA" id="ARBA00023004"/>
    </source>
</evidence>
<gene>
    <name evidence="3" type="ORF">ACFOOI_08155</name>
</gene>
<sequence length="59" mass="6424">MASFQDTKLALKLLEMGCLPGTVIKLDHKAPLGCPYCITVGDNYQLSLRKSEAITILLS</sequence>
<evidence type="ECO:0000259" key="2">
    <source>
        <dbReference type="Pfam" id="PF04023"/>
    </source>
</evidence>
<keyword evidence="4" id="KW-1185">Reference proteome</keyword>
<dbReference type="InterPro" id="IPR007167">
    <property type="entry name" value="Fe-transptr_FeoA-like"/>
</dbReference>
<dbReference type="Pfam" id="PF04023">
    <property type="entry name" value="FeoA"/>
    <property type="match status" value="1"/>
</dbReference>
<dbReference type="InterPro" id="IPR052713">
    <property type="entry name" value="FeoA"/>
</dbReference>
<dbReference type="InterPro" id="IPR008988">
    <property type="entry name" value="Transcriptional_repressor_C"/>
</dbReference>
<evidence type="ECO:0000313" key="3">
    <source>
        <dbReference type="EMBL" id="MFC3810622.1"/>
    </source>
</evidence>
<dbReference type="PANTHER" id="PTHR42954:SF2">
    <property type="entry name" value="FE(2+) TRANSPORT PROTEIN A"/>
    <property type="match status" value="1"/>
</dbReference>
<dbReference type="RefSeq" id="WP_379840209.1">
    <property type="nucleotide sequence ID" value="NZ_JBHRYQ010000001.1"/>
</dbReference>
<protein>
    <submittedName>
        <fullName evidence="3">Ferrous iron transport protein A</fullName>
    </submittedName>
</protein>
<proteinExistence type="predicted"/>
<organism evidence="3 4">
    <name type="scientific">Lacihabitans lacunae</name>
    <dbReference type="NCBI Taxonomy" id="1028214"/>
    <lineage>
        <taxon>Bacteria</taxon>
        <taxon>Pseudomonadati</taxon>
        <taxon>Bacteroidota</taxon>
        <taxon>Cytophagia</taxon>
        <taxon>Cytophagales</taxon>
        <taxon>Leadbetterellaceae</taxon>
        <taxon>Lacihabitans</taxon>
    </lineage>
</organism>
<evidence type="ECO:0000313" key="4">
    <source>
        <dbReference type="Proteomes" id="UP001595616"/>
    </source>
</evidence>
<feature type="domain" description="Ferrous iron transporter FeoA-like" evidence="2">
    <location>
        <begin position="5"/>
        <end position="57"/>
    </location>
</feature>
<dbReference type="InterPro" id="IPR038157">
    <property type="entry name" value="FeoA_core_dom"/>
</dbReference>
<dbReference type="SUPFAM" id="SSF50037">
    <property type="entry name" value="C-terminal domain of transcriptional repressors"/>
    <property type="match status" value="1"/>
</dbReference>
<comment type="caution">
    <text evidence="3">The sequence shown here is derived from an EMBL/GenBank/DDBJ whole genome shotgun (WGS) entry which is preliminary data.</text>
</comment>
<dbReference type="Proteomes" id="UP001595616">
    <property type="component" value="Unassembled WGS sequence"/>
</dbReference>
<keyword evidence="1" id="KW-0408">Iron</keyword>
<name>A0ABV7YXG8_9BACT</name>
<accession>A0ABV7YXG8</accession>
<dbReference type="EMBL" id="JBHRYQ010000001">
    <property type="protein sequence ID" value="MFC3810622.1"/>
    <property type="molecule type" value="Genomic_DNA"/>
</dbReference>